<dbReference type="InterPro" id="IPR001226">
    <property type="entry name" value="Flavodoxin_CS"/>
</dbReference>
<dbReference type="PROSITE" id="PS00201">
    <property type="entry name" value="FLAVODOXIN"/>
    <property type="match status" value="1"/>
</dbReference>
<sequence length="164" mass="17133">MKAVVVYESLWGNTAAVARAVAEGIGEGAVALPTKDAGADDLAGADLIVAGGPVFAFHLSSERTRHDIAEHPEPGAPAPDLSGPSIRDWLDALPSGTAAFASFDTEVRGPFGKGAPTIAKELEEKGYRRVAKPEGFIVQGKYGPLKDGELDRARRWGASLRAAL</sequence>
<gene>
    <name evidence="2" type="ORF">QH948_07495</name>
</gene>
<dbReference type="PROSITE" id="PS50902">
    <property type="entry name" value="FLAVODOXIN_LIKE"/>
    <property type="match status" value="1"/>
</dbReference>
<dbReference type="SUPFAM" id="SSF52218">
    <property type="entry name" value="Flavoproteins"/>
    <property type="match status" value="1"/>
</dbReference>
<evidence type="ECO:0000313" key="3">
    <source>
        <dbReference type="Proteomes" id="UP001244136"/>
    </source>
</evidence>
<name>A0ABY8PUB5_9ACTN</name>
<dbReference type="InterPro" id="IPR008254">
    <property type="entry name" value="Flavodoxin/NO_synth"/>
</dbReference>
<organism evidence="2 3">
    <name type="scientific">Tessaracoccus lacteus</name>
    <dbReference type="NCBI Taxonomy" id="3041766"/>
    <lineage>
        <taxon>Bacteria</taxon>
        <taxon>Bacillati</taxon>
        <taxon>Actinomycetota</taxon>
        <taxon>Actinomycetes</taxon>
        <taxon>Propionibacteriales</taxon>
        <taxon>Propionibacteriaceae</taxon>
        <taxon>Tessaracoccus</taxon>
    </lineage>
</organism>
<evidence type="ECO:0000313" key="2">
    <source>
        <dbReference type="EMBL" id="WGT46017.1"/>
    </source>
</evidence>
<dbReference type="Gene3D" id="3.40.50.360">
    <property type="match status" value="1"/>
</dbReference>
<dbReference type="Proteomes" id="UP001244136">
    <property type="component" value="Chromosome"/>
</dbReference>
<accession>A0ABY8PUB5</accession>
<protein>
    <recommendedName>
        <fullName evidence="1">Flavodoxin-like domain-containing protein</fullName>
    </recommendedName>
</protein>
<keyword evidence="3" id="KW-1185">Reference proteome</keyword>
<dbReference type="EMBL" id="CP123967">
    <property type="protein sequence ID" value="WGT46017.1"/>
    <property type="molecule type" value="Genomic_DNA"/>
</dbReference>
<feature type="domain" description="Flavodoxin-like" evidence="1">
    <location>
        <begin position="3"/>
        <end position="161"/>
    </location>
</feature>
<proteinExistence type="predicted"/>
<evidence type="ECO:0000259" key="1">
    <source>
        <dbReference type="PROSITE" id="PS50902"/>
    </source>
</evidence>
<dbReference type="RefSeq" id="WP_281143850.1">
    <property type="nucleotide sequence ID" value="NZ_CP123967.1"/>
</dbReference>
<reference evidence="2 3" key="1">
    <citation type="journal article" date="2008" name="Int. J. Syst. Evol. Microbiol.">
        <title>Tessaracoccus flavescens sp. nov., isolated from marine sediment.</title>
        <authorList>
            <person name="Lee D.W."/>
            <person name="Lee S.D."/>
        </authorList>
    </citation>
    <scope>NUCLEOTIDE SEQUENCE [LARGE SCALE GENOMIC DNA]</scope>
    <source>
        <strain evidence="2 3">T21</strain>
    </source>
</reference>
<dbReference type="InterPro" id="IPR029039">
    <property type="entry name" value="Flavoprotein-like_sf"/>
</dbReference>